<evidence type="ECO:0000313" key="3">
    <source>
        <dbReference type="Proteomes" id="UP000799776"/>
    </source>
</evidence>
<reference evidence="2" key="1">
    <citation type="journal article" date="2020" name="Stud. Mycol.">
        <title>101 Dothideomycetes genomes: a test case for predicting lifestyles and emergence of pathogens.</title>
        <authorList>
            <person name="Haridas S."/>
            <person name="Albert R."/>
            <person name="Binder M."/>
            <person name="Bloem J."/>
            <person name="Labutti K."/>
            <person name="Salamov A."/>
            <person name="Andreopoulos B."/>
            <person name="Baker S."/>
            <person name="Barry K."/>
            <person name="Bills G."/>
            <person name="Bluhm B."/>
            <person name="Cannon C."/>
            <person name="Castanera R."/>
            <person name="Culley D."/>
            <person name="Daum C."/>
            <person name="Ezra D."/>
            <person name="Gonzalez J."/>
            <person name="Henrissat B."/>
            <person name="Kuo A."/>
            <person name="Liang C."/>
            <person name="Lipzen A."/>
            <person name="Lutzoni F."/>
            <person name="Magnuson J."/>
            <person name="Mondo S."/>
            <person name="Nolan M."/>
            <person name="Ohm R."/>
            <person name="Pangilinan J."/>
            <person name="Park H.-J."/>
            <person name="Ramirez L."/>
            <person name="Alfaro M."/>
            <person name="Sun H."/>
            <person name="Tritt A."/>
            <person name="Yoshinaga Y."/>
            <person name="Zwiers L.-H."/>
            <person name="Turgeon B."/>
            <person name="Goodwin S."/>
            <person name="Spatafora J."/>
            <person name="Crous P."/>
            <person name="Grigoriev I."/>
        </authorList>
    </citation>
    <scope>NUCLEOTIDE SEQUENCE</scope>
    <source>
        <strain evidence="2">CBS 121410</strain>
    </source>
</reference>
<feature type="compositionally biased region" description="Gly residues" evidence="1">
    <location>
        <begin position="142"/>
        <end position="166"/>
    </location>
</feature>
<gene>
    <name evidence="2" type="ORF">K490DRAFT_56754</name>
</gene>
<sequence length="250" mass="26319">MLLIRSSRAVACHAGQIPLLCSRSVSTLPNNPNIYIFPDTSNTRHTLSLLATSPPTPSLAIGTTTSIPPTPATFKENPTFLGILQSVLHAHAAHDPVVQSQAAAYASQSGSALGTGGLFFPQNHPSQQRNNKRQFGSKNYAGGSGGGAGGGGAGGASAQGGAGSGGRGGWIHVSDMRNPPDYGRIAWPEDIFGSLEVDGRGQFVGDRGNYQDSGTYRLCTNEGILGLSDYLRERLVERLRELEEQERSKS</sequence>
<organism evidence="2 3">
    <name type="scientific">Saccharata proteae CBS 121410</name>
    <dbReference type="NCBI Taxonomy" id="1314787"/>
    <lineage>
        <taxon>Eukaryota</taxon>
        <taxon>Fungi</taxon>
        <taxon>Dikarya</taxon>
        <taxon>Ascomycota</taxon>
        <taxon>Pezizomycotina</taxon>
        <taxon>Dothideomycetes</taxon>
        <taxon>Dothideomycetes incertae sedis</taxon>
        <taxon>Botryosphaeriales</taxon>
        <taxon>Saccharataceae</taxon>
        <taxon>Saccharata</taxon>
    </lineage>
</organism>
<comment type="caution">
    <text evidence="2">The sequence shown here is derived from an EMBL/GenBank/DDBJ whole genome shotgun (WGS) entry which is preliminary data.</text>
</comment>
<dbReference type="PANTHER" id="PTHR37331:SF1">
    <property type="entry name" value="YALI0F11671P"/>
    <property type="match status" value="1"/>
</dbReference>
<feature type="region of interest" description="Disordered" evidence="1">
    <location>
        <begin position="116"/>
        <end position="166"/>
    </location>
</feature>
<dbReference type="PANTHER" id="PTHR37331">
    <property type="entry name" value="YALI0F11671P"/>
    <property type="match status" value="1"/>
</dbReference>
<evidence type="ECO:0000256" key="1">
    <source>
        <dbReference type="SAM" id="MobiDB-lite"/>
    </source>
</evidence>
<dbReference type="EMBL" id="ML978719">
    <property type="protein sequence ID" value="KAF2087661.1"/>
    <property type="molecule type" value="Genomic_DNA"/>
</dbReference>
<dbReference type="AlphaFoldDB" id="A0A9P4LZ19"/>
<protein>
    <submittedName>
        <fullName evidence="2">Uncharacterized protein</fullName>
    </submittedName>
</protein>
<dbReference type="OrthoDB" id="5397701at2759"/>
<keyword evidence="3" id="KW-1185">Reference proteome</keyword>
<name>A0A9P4LZ19_9PEZI</name>
<accession>A0A9P4LZ19</accession>
<proteinExistence type="predicted"/>
<dbReference type="Proteomes" id="UP000799776">
    <property type="component" value="Unassembled WGS sequence"/>
</dbReference>
<evidence type="ECO:0000313" key="2">
    <source>
        <dbReference type="EMBL" id="KAF2087661.1"/>
    </source>
</evidence>
<feature type="compositionally biased region" description="Polar residues" evidence="1">
    <location>
        <begin position="123"/>
        <end position="137"/>
    </location>
</feature>